<protein>
    <submittedName>
        <fullName evidence="1">Uncharacterized protein</fullName>
    </submittedName>
</protein>
<comment type="caution">
    <text evidence="1">The sequence shown here is derived from an EMBL/GenBank/DDBJ whole genome shotgun (WGS) entry which is preliminary data.</text>
</comment>
<name>A0A0F9TR49_9ZZZZ</name>
<organism evidence="1">
    <name type="scientific">marine sediment metagenome</name>
    <dbReference type="NCBI Taxonomy" id="412755"/>
    <lineage>
        <taxon>unclassified sequences</taxon>
        <taxon>metagenomes</taxon>
        <taxon>ecological metagenomes</taxon>
    </lineage>
</organism>
<gene>
    <name evidence="1" type="ORF">LCGC14_0297790</name>
</gene>
<dbReference type="EMBL" id="LAZR01000183">
    <property type="protein sequence ID" value="KKN83540.1"/>
    <property type="molecule type" value="Genomic_DNA"/>
</dbReference>
<dbReference type="AlphaFoldDB" id="A0A0F9TR49"/>
<sequence length="85" mass="9192">MSANPATSGMSVRQHYKAMAMNAWVGFCTDMAMSHSGSMSEVPYDDIVGKSSALADAMLKEDQEFAAICVTAKILRKNQEKNNGD</sequence>
<proteinExistence type="predicted"/>
<accession>A0A0F9TR49</accession>
<evidence type="ECO:0000313" key="1">
    <source>
        <dbReference type="EMBL" id="KKN83540.1"/>
    </source>
</evidence>
<reference evidence="1" key="1">
    <citation type="journal article" date="2015" name="Nature">
        <title>Complex archaea that bridge the gap between prokaryotes and eukaryotes.</title>
        <authorList>
            <person name="Spang A."/>
            <person name="Saw J.H."/>
            <person name="Jorgensen S.L."/>
            <person name="Zaremba-Niedzwiedzka K."/>
            <person name="Martijn J."/>
            <person name="Lind A.E."/>
            <person name="van Eijk R."/>
            <person name="Schleper C."/>
            <person name="Guy L."/>
            <person name="Ettema T.J."/>
        </authorList>
    </citation>
    <scope>NUCLEOTIDE SEQUENCE</scope>
</reference>